<sequence>MSTYQNERTKAAIRLRQVEDELANAKSELQQQESLSSTDRIQLQVARDNAISEQGQLSRELDRLDRLITWEKETSSAEATIKASRKKIAVAQKELAGLEKQQGKLAEKLSKVTGEIDGYRGQSQADEQAAASAYAAAMAADDAAAEQRALAQLDRVSEAAEGNERKIARLQTVATALEQELAKVVSAQTEAAQQLGVIEHEQMTAVRLRLASEWDKAAQSMIDLGARLAATARFGAGRSTVLDDLHIPLLSPEGPSSVNGFEVGRRSEQIGRDELAA</sequence>
<dbReference type="EMBL" id="CP134081">
    <property type="protein sequence ID" value="WNC09307.1"/>
    <property type="molecule type" value="Genomic_DNA"/>
</dbReference>
<evidence type="ECO:0008006" key="5">
    <source>
        <dbReference type="Google" id="ProtNLM"/>
    </source>
</evidence>
<evidence type="ECO:0000313" key="4">
    <source>
        <dbReference type="Proteomes" id="UP001258207"/>
    </source>
</evidence>
<feature type="compositionally biased region" description="Basic and acidic residues" evidence="2">
    <location>
        <begin position="263"/>
        <end position="277"/>
    </location>
</feature>
<feature type="region of interest" description="Disordered" evidence="2">
    <location>
        <begin position="258"/>
        <end position="277"/>
    </location>
</feature>
<dbReference type="Proteomes" id="UP001258207">
    <property type="component" value="Chromosome"/>
</dbReference>
<organism evidence="3 4">
    <name type="scientific">Pseudomonas coleopterorum</name>
    <dbReference type="NCBI Taxonomy" id="1605838"/>
    <lineage>
        <taxon>Bacteria</taxon>
        <taxon>Pseudomonadati</taxon>
        <taxon>Pseudomonadota</taxon>
        <taxon>Gammaproteobacteria</taxon>
        <taxon>Pseudomonadales</taxon>
        <taxon>Pseudomonadaceae</taxon>
        <taxon>Pseudomonas</taxon>
    </lineage>
</organism>
<dbReference type="RefSeq" id="WP_310791733.1">
    <property type="nucleotide sequence ID" value="NZ_CP134081.1"/>
</dbReference>
<dbReference type="AlphaFoldDB" id="A0AAJ6LYG0"/>
<accession>A0AAJ6LYG0</accession>
<feature type="coiled-coil region" evidence="1">
    <location>
        <begin position="81"/>
        <end position="108"/>
    </location>
</feature>
<protein>
    <recommendedName>
        <fullName evidence="5">Chromosome segregation protein SMC</fullName>
    </recommendedName>
</protein>
<evidence type="ECO:0000256" key="2">
    <source>
        <dbReference type="SAM" id="MobiDB-lite"/>
    </source>
</evidence>
<feature type="coiled-coil region" evidence="1">
    <location>
        <begin position="1"/>
        <end position="35"/>
    </location>
</feature>
<evidence type="ECO:0000256" key="1">
    <source>
        <dbReference type="SAM" id="Coils"/>
    </source>
</evidence>
<name>A0AAJ6LYG0_9PSED</name>
<evidence type="ECO:0000313" key="3">
    <source>
        <dbReference type="EMBL" id="WNC09307.1"/>
    </source>
</evidence>
<gene>
    <name evidence="3" type="ORF">RI108_18880</name>
</gene>
<reference evidence="3" key="1">
    <citation type="submission" date="2023-09" db="EMBL/GenBank/DDBJ databases">
        <title>First report of Pseudomonas coleopterorum DJ13 causing leaf spot on Rhododendron pulchrum Sweet in China.</title>
        <authorList>
            <person name="Zhang Y."/>
        </authorList>
    </citation>
    <scope>NUCLEOTIDE SEQUENCE</scope>
    <source>
        <strain evidence="3">DJ13</strain>
    </source>
</reference>
<proteinExistence type="predicted"/>
<keyword evidence="1" id="KW-0175">Coiled coil</keyword>